<proteinExistence type="predicted"/>
<dbReference type="EMBL" id="FODT01000019">
    <property type="protein sequence ID" value="SEP37257.1"/>
    <property type="molecule type" value="Genomic_DNA"/>
</dbReference>
<dbReference type="AlphaFoldDB" id="A0A1H8XBZ1"/>
<evidence type="ECO:0000313" key="1">
    <source>
        <dbReference type="EMBL" id="SEP37257.1"/>
    </source>
</evidence>
<reference evidence="2" key="1">
    <citation type="submission" date="2016-10" db="EMBL/GenBank/DDBJ databases">
        <authorList>
            <person name="Varghese N."/>
            <person name="Submissions S."/>
        </authorList>
    </citation>
    <scope>NUCLEOTIDE SEQUENCE [LARGE SCALE GENOMIC DNA]</scope>
    <source>
        <strain evidence="2">DSM 123</strain>
    </source>
</reference>
<dbReference type="Proteomes" id="UP000199615">
    <property type="component" value="Unassembled WGS sequence"/>
</dbReference>
<dbReference type="SUPFAM" id="SSF69118">
    <property type="entry name" value="AhpD-like"/>
    <property type="match status" value="1"/>
</dbReference>
<keyword evidence="2" id="KW-1185">Reference proteome</keyword>
<accession>A0A1H8XBZ1</accession>
<evidence type="ECO:0000313" key="2">
    <source>
        <dbReference type="Proteomes" id="UP000199615"/>
    </source>
</evidence>
<organism evidence="1 2">
    <name type="scientific">Rhodopseudomonas pseudopalustris</name>
    <dbReference type="NCBI Taxonomy" id="1513892"/>
    <lineage>
        <taxon>Bacteria</taxon>
        <taxon>Pseudomonadati</taxon>
        <taxon>Pseudomonadota</taxon>
        <taxon>Alphaproteobacteria</taxon>
        <taxon>Hyphomicrobiales</taxon>
        <taxon>Nitrobacteraceae</taxon>
        <taxon>Rhodopseudomonas</taxon>
    </lineage>
</organism>
<sequence length="98" mass="10204">MTGIAALRQKLPDFARDVRLNVGSILSPGGAPVLTDKQIWGVAVAAAIASRNGSLMPAIESVAAEVLDSSTIEAAGTAASIMSMTNIYYPRNPYGARR</sequence>
<dbReference type="RefSeq" id="WP_139202726.1">
    <property type="nucleotide sequence ID" value="NZ_FODT01000019.1"/>
</dbReference>
<dbReference type="Gene3D" id="1.20.1290.10">
    <property type="entry name" value="AhpD-like"/>
    <property type="match status" value="1"/>
</dbReference>
<dbReference type="OrthoDB" id="9801997at2"/>
<name>A0A1H8XBZ1_9BRAD</name>
<protein>
    <submittedName>
        <fullName evidence="1">Alkyl hydroperoxide reductase subunit D</fullName>
    </submittedName>
</protein>
<dbReference type="InterPro" id="IPR029032">
    <property type="entry name" value="AhpD-like"/>
</dbReference>
<gene>
    <name evidence="1" type="ORF">SAMN05444123_11918</name>
</gene>